<comment type="caution">
    <text evidence="2">The sequence shown here is derived from an EMBL/GenBank/DDBJ whole genome shotgun (WGS) entry which is preliminary data.</text>
</comment>
<sequence>MAFRFIFSCIVFDISVVNASLFVVIYVIILSTAFNILWWTIEPK</sequence>
<dbReference type="Proteomes" id="UP000027442">
    <property type="component" value="Unassembled WGS sequence"/>
</dbReference>
<evidence type="ECO:0000313" key="2">
    <source>
        <dbReference type="EMBL" id="KDR51054.1"/>
    </source>
</evidence>
<keyword evidence="1" id="KW-0472">Membrane</keyword>
<dbReference type="PATRIC" id="fig|1122985.7.peg.2983"/>
<dbReference type="HOGENOM" id="CLU_3220153_0_0_10"/>
<accession>A0A069QGA1</accession>
<keyword evidence="1" id="KW-0812">Transmembrane</keyword>
<name>A0A069QGA1_HOYLO</name>
<organism evidence="2 3">
    <name type="scientific">Hoylesella loescheii DSM 19665 = JCM 12249 = ATCC 15930</name>
    <dbReference type="NCBI Taxonomy" id="1122985"/>
    <lineage>
        <taxon>Bacteria</taxon>
        <taxon>Pseudomonadati</taxon>
        <taxon>Bacteroidota</taxon>
        <taxon>Bacteroidia</taxon>
        <taxon>Bacteroidales</taxon>
        <taxon>Prevotellaceae</taxon>
        <taxon>Hoylesella</taxon>
    </lineage>
</organism>
<evidence type="ECO:0000256" key="1">
    <source>
        <dbReference type="SAM" id="Phobius"/>
    </source>
</evidence>
<protein>
    <submittedName>
        <fullName evidence="2">Uncharacterized protein</fullName>
    </submittedName>
</protein>
<keyword evidence="3" id="KW-1185">Reference proteome</keyword>
<feature type="transmembrane region" description="Helical" evidence="1">
    <location>
        <begin position="21"/>
        <end position="41"/>
    </location>
</feature>
<keyword evidence="1" id="KW-1133">Transmembrane helix</keyword>
<gene>
    <name evidence="2" type="ORF">HMPREF1991_02887</name>
</gene>
<dbReference type="EMBL" id="JNGW01000124">
    <property type="protein sequence ID" value="KDR51054.1"/>
    <property type="molecule type" value="Genomic_DNA"/>
</dbReference>
<proteinExistence type="predicted"/>
<dbReference type="AlphaFoldDB" id="A0A069QGA1"/>
<evidence type="ECO:0000313" key="3">
    <source>
        <dbReference type="Proteomes" id="UP000027442"/>
    </source>
</evidence>
<reference evidence="2 3" key="1">
    <citation type="submission" date="2013-08" db="EMBL/GenBank/DDBJ databases">
        <authorList>
            <person name="Weinstock G."/>
            <person name="Sodergren E."/>
            <person name="Wylie T."/>
            <person name="Fulton L."/>
            <person name="Fulton R."/>
            <person name="Fronick C."/>
            <person name="O'Laughlin M."/>
            <person name="Godfrey J."/>
            <person name="Miner T."/>
            <person name="Herter B."/>
            <person name="Appelbaum E."/>
            <person name="Cordes M."/>
            <person name="Lek S."/>
            <person name="Wollam A."/>
            <person name="Pepin K.H."/>
            <person name="Palsikar V.B."/>
            <person name="Mitreva M."/>
            <person name="Wilson R.K."/>
        </authorList>
    </citation>
    <scope>NUCLEOTIDE SEQUENCE [LARGE SCALE GENOMIC DNA]</scope>
    <source>
        <strain evidence="2 3">ATCC 15930</strain>
    </source>
</reference>